<evidence type="ECO:0000313" key="2">
    <source>
        <dbReference type="EMBL" id="MCZ3373780.1"/>
    </source>
</evidence>
<name>A0A9E5A0V6_9EURY</name>
<dbReference type="RefSeq" id="WP_157197640.1">
    <property type="nucleotide sequence ID" value="NZ_JAPVER010000020.1"/>
</dbReference>
<reference evidence="1" key="1">
    <citation type="submission" date="2022-12" db="EMBL/GenBank/DDBJ databases">
        <title>Reclassification of two methanogenic archaea species isolated from the Kolyma lowland permafrost.</title>
        <authorList>
            <person name="Trubitsyn V.E."/>
            <person name="Rivkina E.M."/>
            <person name="Shcherbakova V.A."/>
        </authorList>
    </citation>
    <scope>NUCLEOTIDE SEQUENCE</scope>
    <source>
        <strain evidence="1">M2</strain>
        <strain evidence="2">MK4</strain>
    </source>
</reference>
<protein>
    <submittedName>
        <fullName evidence="1">Uncharacterized protein</fullName>
    </submittedName>
</protein>
<evidence type="ECO:0000313" key="1">
    <source>
        <dbReference type="EMBL" id="MCZ3367073.1"/>
    </source>
</evidence>
<evidence type="ECO:0000313" key="3">
    <source>
        <dbReference type="Proteomes" id="UP001068021"/>
    </source>
</evidence>
<dbReference type="AlphaFoldDB" id="A0A9E5A0V6"/>
<dbReference type="EMBL" id="JAPVER010000020">
    <property type="protein sequence ID" value="MCZ3367073.1"/>
    <property type="molecule type" value="Genomic_DNA"/>
</dbReference>
<dbReference type="Proteomes" id="UP001068021">
    <property type="component" value="Unassembled WGS sequence"/>
</dbReference>
<dbReference type="Proteomes" id="UP001074446">
    <property type="component" value="Unassembled WGS sequence"/>
</dbReference>
<accession>A0A9E5A0V6</accession>
<comment type="caution">
    <text evidence="1">The sequence shown here is derived from an EMBL/GenBank/DDBJ whole genome shotgun (WGS) entry which is preliminary data.</text>
</comment>
<gene>
    <name evidence="2" type="ORF">O3H35_14110</name>
    <name evidence="1" type="ORF">O3H54_14385</name>
</gene>
<organism evidence="1 3">
    <name type="scientific">Methanobacterium veterum</name>
    <dbReference type="NCBI Taxonomy" id="408577"/>
    <lineage>
        <taxon>Archaea</taxon>
        <taxon>Methanobacteriati</taxon>
        <taxon>Methanobacteriota</taxon>
        <taxon>Methanomada group</taxon>
        <taxon>Methanobacteria</taxon>
        <taxon>Methanobacteriales</taxon>
        <taxon>Methanobacteriaceae</taxon>
        <taxon>Methanobacterium</taxon>
    </lineage>
</organism>
<sequence length="45" mass="5276">MEEEYYTSITKKTGKQIYIPNILLEAANVQEGDYIEVKIKKLKKN</sequence>
<proteinExistence type="predicted"/>
<keyword evidence="3" id="KW-1185">Reference proteome</keyword>
<dbReference type="EMBL" id="JAPVES010000030">
    <property type="protein sequence ID" value="MCZ3373780.1"/>
    <property type="molecule type" value="Genomic_DNA"/>
</dbReference>